<keyword evidence="2" id="KW-0813">Transport</keyword>
<evidence type="ECO:0000256" key="6">
    <source>
        <dbReference type="ARBA" id="ARBA00022777"/>
    </source>
</evidence>
<dbReference type="GO" id="GO:0005737">
    <property type="term" value="C:cytoplasm"/>
    <property type="evidence" value="ECO:0007669"/>
    <property type="project" value="UniProtKB-SubCell"/>
</dbReference>
<evidence type="ECO:0000256" key="4">
    <source>
        <dbReference type="ARBA" id="ARBA00022679"/>
    </source>
</evidence>
<evidence type="ECO:0000259" key="7">
    <source>
        <dbReference type="PROSITE" id="PS51093"/>
    </source>
</evidence>
<comment type="subcellular location">
    <subcellularLocation>
        <location evidence="1">Cytoplasm</location>
    </subcellularLocation>
</comment>
<dbReference type="Proteomes" id="UP000886721">
    <property type="component" value="Unassembled WGS sequence"/>
</dbReference>
<dbReference type="Gene3D" id="2.70.70.10">
    <property type="entry name" value="Glucose Permease (Domain IIA)"/>
    <property type="match status" value="1"/>
</dbReference>
<organism evidence="8 9">
    <name type="scientific">Candidatus Anaerostipes excrementavium</name>
    <dbReference type="NCBI Taxonomy" id="2838463"/>
    <lineage>
        <taxon>Bacteria</taxon>
        <taxon>Bacillati</taxon>
        <taxon>Bacillota</taxon>
        <taxon>Clostridia</taxon>
        <taxon>Lachnospirales</taxon>
        <taxon>Lachnospiraceae</taxon>
        <taxon>Anaerostipes</taxon>
    </lineage>
</organism>
<evidence type="ECO:0000313" key="8">
    <source>
        <dbReference type="EMBL" id="HIX67022.1"/>
    </source>
</evidence>
<dbReference type="InterPro" id="IPR011055">
    <property type="entry name" value="Dup_hybrid_motif"/>
</dbReference>
<dbReference type="Pfam" id="PF00358">
    <property type="entry name" value="PTS_EIIA_1"/>
    <property type="match status" value="1"/>
</dbReference>
<name>A0A9D1WTS4_9FIRM</name>
<dbReference type="PROSITE" id="PS51093">
    <property type="entry name" value="PTS_EIIA_TYPE_1"/>
    <property type="match status" value="1"/>
</dbReference>
<evidence type="ECO:0000256" key="2">
    <source>
        <dbReference type="ARBA" id="ARBA00022448"/>
    </source>
</evidence>
<reference evidence="8" key="1">
    <citation type="journal article" date="2021" name="PeerJ">
        <title>Extensive microbial diversity within the chicken gut microbiome revealed by metagenomics and culture.</title>
        <authorList>
            <person name="Gilroy R."/>
            <person name="Ravi A."/>
            <person name="Getino M."/>
            <person name="Pursley I."/>
            <person name="Horton D.L."/>
            <person name="Alikhan N.F."/>
            <person name="Baker D."/>
            <person name="Gharbi K."/>
            <person name="Hall N."/>
            <person name="Watson M."/>
            <person name="Adriaenssens E.M."/>
            <person name="Foster-Nyarko E."/>
            <person name="Jarju S."/>
            <person name="Secka A."/>
            <person name="Antonio M."/>
            <person name="Oren A."/>
            <person name="Chaudhuri R.R."/>
            <person name="La Ragione R."/>
            <person name="Hildebrand F."/>
            <person name="Pallen M.J."/>
        </authorList>
    </citation>
    <scope>NUCLEOTIDE SEQUENCE</scope>
    <source>
        <strain evidence="8">CHK191-13928</strain>
    </source>
</reference>
<dbReference type="SUPFAM" id="SSF51261">
    <property type="entry name" value="Duplicated hybrid motif"/>
    <property type="match status" value="1"/>
</dbReference>
<dbReference type="EMBL" id="DXEM01000007">
    <property type="protein sequence ID" value="HIX67022.1"/>
    <property type="molecule type" value="Genomic_DNA"/>
</dbReference>
<keyword evidence="5" id="KW-0598">Phosphotransferase system</keyword>
<sequence length="158" mass="16796">MLNKKKKILELKAVVNGKCIPVEETKDEVFSKKVLGDGVAFLPADGKITAPISGTVSKISPEKHLYCIQTKEGVNVVVHIGIGSVRQNGEGFVPMVSEGQKVQAGDMLADVDIDCLKAAGVDLCTPVIVTGHDILDEIECETGDVTAGESVVMRFTTK</sequence>
<comment type="caution">
    <text evidence="8">The sequence shown here is derived from an EMBL/GenBank/DDBJ whole genome shotgun (WGS) entry which is preliminary data.</text>
</comment>
<evidence type="ECO:0000256" key="5">
    <source>
        <dbReference type="ARBA" id="ARBA00022683"/>
    </source>
</evidence>
<gene>
    <name evidence="8" type="ORF">H9735_02705</name>
</gene>
<keyword evidence="4" id="KW-0808">Transferase</keyword>
<dbReference type="AlphaFoldDB" id="A0A9D1WTS4"/>
<dbReference type="PANTHER" id="PTHR45008:SF1">
    <property type="entry name" value="PTS SYSTEM GLUCOSE-SPECIFIC EIIA COMPONENT"/>
    <property type="match status" value="1"/>
</dbReference>
<keyword evidence="3 8" id="KW-0762">Sugar transport</keyword>
<dbReference type="NCBIfam" id="TIGR00830">
    <property type="entry name" value="PTBA"/>
    <property type="match status" value="1"/>
</dbReference>
<dbReference type="InterPro" id="IPR050890">
    <property type="entry name" value="PTS_EIIA_component"/>
</dbReference>
<dbReference type="GO" id="GO:0016301">
    <property type="term" value="F:kinase activity"/>
    <property type="evidence" value="ECO:0007669"/>
    <property type="project" value="UniProtKB-KW"/>
</dbReference>
<feature type="domain" description="PTS EIIA type-1" evidence="7">
    <location>
        <begin position="27"/>
        <end position="131"/>
    </location>
</feature>
<proteinExistence type="predicted"/>
<evidence type="ECO:0000256" key="1">
    <source>
        <dbReference type="ARBA" id="ARBA00004496"/>
    </source>
</evidence>
<dbReference type="InterPro" id="IPR001127">
    <property type="entry name" value="PTS_EIIA_1_perm"/>
</dbReference>
<evidence type="ECO:0000256" key="3">
    <source>
        <dbReference type="ARBA" id="ARBA00022597"/>
    </source>
</evidence>
<accession>A0A9D1WTS4</accession>
<evidence type="ECO:0000313" key="9">
    <source>
        <dbReference type="Proteomes" id="UP000886721"/>
    </source>
</evidence>
<dbReference type="GO" id="GO:0009401">
    <property type="term" value="P:phosphoenolpyruvate-dependent sugar phosphotransferase system"/>
    <property type="evidence" value="ECO:0007669"/>
    <property type="project" value="UniProtKB-KW"/>
</dbReference>
<reference evidence="8" key="2">
    <citation type="submission" date="2021-04" db="EMBL/GenBank/DDBJ databases">
        <authorList>
            <person name="Gilroy R."/>
        </authorList>
    </citation>
    <scope>NUCLEOTIDE SEQUENCE</scope>
    <source>
        <strain evidence="8">CHK191-13928</strain>
    </source>
</reference>
<keyword evidence="6" id="KW-0418">Kinase</keyword>
<protein>
    <submittedName>
        <fullName evidence="8">PTS glucose transporter subunit IIA</fullName>
    </submittedName>
</protein>
<dbReference type="PANTHER" id="PTHR45008">
    <property type="entry name" value="PTS SYSTEM GLUCOSE-SPECIFIC EIIA COMPONENT"/>
    <property type="match status" value="1"/>
</dbReference>